<dbReference type="KEGG" id="halx:M0R89_16570"/>
<dbReference type="AlphaFoldDB" id="A0A8U0HT25"/>
<feature type="transmembrane region" description="Helical" evidence="1">
    <location>
        <begin position="38"/>
        <end position="60"/>
    </location>
</feature>
<sequence>MAEHETVASDKGIGLATLFTLLAAGSTVAMFVEPGSEIAAWGFAAAVTAGLLAVAAVHLYW</sequence>
<reference evidence="2 3" key="1">
    <citation type="submission" date="2022-04" db="EMBL/GenBank/DDBJ databases">
        <title>Diverse halophilic archaea isolated from saline environments.</title>
        <authorList>
            <person name="Cui H.-L."/>
        </authorList>
    </citation>
    <scope>NUCLEOTIDE SEQUENCE [LARGE SCALE GENOMIC DNA]</scope>
    <source>
        <strain evidence="2 3">XZYJT49</strain>
    </source>
</reference>
<evidence type="ECO:0000313" key="2">
    <source>
        <dbReference type="EMBL" id="UPV74140.1"/>
    </source>
</evidence>
<gene>
    <name evidence="2" type="ORF">M0R89_16570</name>
</gene>
<dbReference type="GeneID" id="72186847"/>
<accession>A0A8U0HT25</accession>
<feature type="transmembrane region" description="Helical" evidence="1">
    <location>
        <begin position="12"/>
        <end position="32"/>
    </location>
</feature>
<dbReference type="EMBL" id="CP096659">
    <property type="protein sequence ID" value="UPV74140.1"/>
    <property type="molecule type" value="Genomic_DNA"/>
</dbReference>
<proteinExistence type="predicted"/>
<keyword evidence="1" id="KW-0472">Membrane</keyword>
<keyword evidence="1" id="KW-0812">Transmembrane</keyword>
<dbReference type="Pfam" id="PF24369">
    <property type="entry name" value="DUF7525"/>
    <property type="match status" value="1"/>
</dbReference>
<organism evidence="2 3">
    <name type="scientific">Halorussus limi</name>
    <dbReference type="NCBI Taxonomy" id="2938695"/>
    <lineage>
        <taxon>Archaea</taxon>
        <taxon>Methanobacteriati</taxon>
        <taxon>Methanobacteriota</taxon>
        <taxon>Stenosarchaea group</taxon>
        <taxon>Halobacteria</taxon>
        <taxon>Halobacteriales</taxon>
        <taxon>Haladaptataceae</taxon>
        <taxon>Halorussus</taxon>
    </lineage>
</organism>
<keyword evidence="1" id="KW-1133">Transmembrane helix</keyword>
<dbReference type="RefSeq" id="WP_248650188.1">
    <property type="nucleotide sequence ID" value="NZ_CP096659.1"/>
</dbReference>
<name>A0A8U0HT25_9EURY</name>
<keyword evidence="3" id="KW-1185">Reference proteome</keyword>
<evidence type="ECO:0000256" key="1">
    <source>
        <dbReference type="SAM" id="Phobius"/>
    </source>
</evidence>
<dbReference type="InterPro" id="IPR055947">
    <property type="entry name" value="DUF7525"/>
</dbReference>
<protein>
    <submittedName>
        <fullName evidence="2">Uncharacterized protein</fullName>
    </submittedName>
</protein>
<evidence type="ECO:0000313" key="3">
    <source>
        <dbReference type="Proteomes" id="UP000830729"/>
    </source>
</evidence>
<dbReference type="Proteomes" id="UP000830729">
    <property type="component" value="Chromosome"/>
</dbReference>